<evidence type="ECO:0000313" key="2">
    <source>
        <dbReference type="EMBL" id="KAJ3509323.1"/>
    </source>
</evidence>
<name>A0A9W8K1J3_9AGAR</name>
<proteinExistence type="predicted"/>
<gene>
    <name evidence="2" type="ORF">NLJ89_g5281</name>
</gene>
<protein>
    <submittedName>
        <fullName evidence="2">Uncharacterized protein</fullName>
    </submittedName>
</protein>
<dbReference type="Proteomes" id="UP001148786">
    <property type="component" value="Unassembled WGS sequence"/>
</dbReference>
<keyword evidence="1" id="KW-0472">Membrane</keyword>
<dbReference type="EMBL" id="JANKHO010000486">
    <property type="protein sequence ID" value="KAJ3509323.1"/>
    <property type="molecule type" value="Genomic_DNA"/>
</dbReference>
<organism evidence="2 3">
    <name type="scientific">Agrocybe chaxingu</name>
    <dbReference type="NCBI Taxonomy" id="84603"/>
    <lineage>
        <taxon>Eukaryota</taxon>
        <taxon>Fungi</taxon>
        <taxon>Dikarya</taxon>
        <taxon>Basidiomycota</taxon>
        <taxon>Agaricomycotina</taxon>
        <taxon>Agaricomycetes</taxon>
        <taxon>Agaricomycetidae</taxon>
        <taxon>Agaricales</taxon>
        <taxon>Agaricineae</taxon>
        <taxon>Strophariaceae</taxon>
        <taxon>Agrocybe</taxon>
    </lineage>
</organism>
<dbReference type="AlphaFoldDB" id="A0A9W8K1J3"/>
<feature type="transmembrane region" description="Helical" evidence="1">
    <location>
        <begin position="17"/>
        <end position="38"/>
    </location>
</feature>
<feature type="transmembrane region" description="Helical" evidence="1">
    <location>
        <begin position="50"/>
        <end position="71"/>
    </location>
</feature>
<keyword evidence="1" id="KW-0812">Transmembrane</keyword>
<keyword evidence="3" id="KW-1185">Reference proteome</keyword>
<dbReference type="OrthoDB" id="3270417at2759"/>
<accession>A0A9W8K1J3</accession>
<reference evidence="2" key="1">
    <citation type="submission" date="2022-07" db="EMBL/GenBank/DDBJ databases">
        <title>Genome Sequence of Agrocybe chaxingu.</title>
        <authorList>
            <person name="Buettner E."/>
        </authorList>
    </citation>
    <scope>NUCLEOTIDE SEQUENCE</scope>
    <source>
        <strain evidence="2">MP-N11</strain>
    </source>
</reference>
<evidence type="ECO:0000256" key="1">
    <source>
        <dbReference type="SAM" id="Phobius"/>
    </source>
</evidence>
<comment type="caution">
    <text evidence="2">The sequence shown here is derived from an EMBL/GenBank/DDBJ whole genome shotgun (WGS) entry which is preliminary data.</text>
</comment>
<evidence type="ECO:0000313" key="3">
    <source>
        <dbReference type="Proteomes" id="UP001148786"/>
    </source>
</evidence>
<sequence length="112" mass="12634">MSSTPTHSSNKGLGPLFVGYTIGTALFGITIFQAYQYFTNYPKDSRLRKGFATLVCILDLSHMIIGAKMFYSIMIPYESEPNFPSKDKLVKIFKVGSMPLEMFIISVDNKYL</sequence>
<keyword evidence="1" id="KW-1133">Transmembrane helix</keyword>